<evidence type="ECO:0000256" key="1">
    <source>
        <dbReference type="ARBA" id="ARBA00004123"/>
    </source>
</evidence>
<evidence type="ECO:0000313" key="11">
    <source>
        <dbReference type="Proteomes" id="UP000198287"/>
    </source>
</evidence>
<comment type="subcellular location">
    <subcellularLocation>
        <location evidence="1">Nucleus</location>
    </subcellularLocation>
</comment>
<dbReference type="AlphaFoldDB" id="A0A226D482"/>
<dbReference type="FunFam" id="3.30.160.60:FF:001009">
    <property type="entry name" value="Zinc finger protein 26"/>
    <property type="match status" value="1"/>
</dbReference>
<dbReference type="Gene3D" id="3.30.160.60">
    <property type="entry name" value="Classic Zinc Finger"/>
    <property type="match status" value="2"/>
</dbReference>
<dbReference type="InterPro" id="IPR036236">
    <property type="entry name" value="Znf_C2H2_sf"/>
</dbReference>
<comment type="caution">
    <text evidence="10">The sequence shown here is derived from an EMBL/GenBank/DDBJ whole genome shotgun (WGS) entry which is preliminary data.</text>
</comment>
<dbReference type="GO" id="GO:0003677">
    <property type="term" value="F:DNA binding"/>
    <property type="evidence" value="ECO:0007669"/>
    <property type="project" value="UniProtKB-KW"/>
</dbReference>
<dbReference type="SUPFAM" id="SSF57667">
    <property type="entry name" value="beta-beta-alpha zinc fingers"/>
    <property type="match status" value="1"/>
</dbReference>
<dbReference type="PROSITE" id="PS50157">
    <property type="entry name" value="ZINC_FINGER_C2H2_2"/>
    <property type="match status" value="2"/>
</dbReference>
<dbReference type="PROSITE" id="PS00028">
    <property type="entry name" value="ZINC_FINGER_C2H2_1"/>
    <property type="match status" value="1"/>
</dbReference>
<evidence type="ECO:0000256" key="5">
    <source>
        <dbReference type="ARBA" id="ARBA00022833"/>
    </source>
</evidence>
<evidence type="ECO:0000256" key="4">
    <source>
        <dbReference type="ARBA" id="ARBA00022771"/>
    </source>
</evidence>
<proteinExistence type="predicted"/>
<keyword evidence="2" id="KW-0479">Metal-binding</keyword>
<accession>A0A226D482</accession>
<dbReference type="EMBL" id="LNIX01000034">
    <property type="protein sequence ID" value="OXA40375.1"/>
    <property type="molecule type" value="Genomic_DNA"/>
</dbReference>
<evidence type="ECO:0000256" key="6">
    <source>
        <dbReference type="ARBA" id="ARBA00023125"/>
    </source>
</evidence>
<dbReference type="SMART" id="SM00355">
    <property type="entry name" value="ZnF_C2H2"/>
    <property type="match status" value="3"/>
</dbReference>
<evidence type="ECO:0000256" key="8">
    <source>
        <dbReference type="PROSITE-ProRule" id="PRU00042"/>
    </source>
</evidence>
<keyword evidence="7" id="KW-0539">Nucleus</keyword>
<evidence type="ECO:0000256" key="7">
    <source>
        <dbReference type="ARBA" id="ARBA00023242"/>
    </source>
</evidence>
<gene>
    <name evidence="10" type="ORF">Fcan01_24972</name>
</gene>
<keyword evidence="5" id="KW-0862">Zinc</keyword>
<evidence type="ECO:0000259" key="9">
    <source>
        <dbReference type="PROSITE" id="PS50157"/>
    </source>
</evidence>
<keyword evidence="3" id="KW-0677">Repeat</keyword>
<dbReference type="InterPro" id="IPR013087">
    <property type="entry name" value="Znf_C2H2_type"/>
</dbReference>
<evidence type="ECO:0000256" key="3">
    <source>
        <dbReference type="ARBA" id="ARBA00022737"/>
    </source>
</evidence>
<organism evidence="10 11">
    <name type="scientific">Folsomia candida</name>
    <name type="common">Springtail</name>
    <dbReference type="NCBI Taxonomy" id="158441"/>
    <lineage>
        <taxon>Eukaryota</taxon>
        <taxon>Metazoa</taxon>
        <taxon>Ecdysozoa</taxon>
        <taxon>Arthropoda</taxon>
        <taxon>Hexapoda</taxon>
        <taxon>Collembola</taxon>
        <taxon>Entomobryomorpha</taxon>
        <taxon>Isotomoidea</taxon>
        <taxon>Isotomidae</taxon>
        <taxon>Proisotominae</taxon>
        <taxon>Folsomia</taxon>
    </lineage>
</organism>
<dbReference type="GO" id="GO:0008270">
    <property type="term" value="F:zinc ion binding"/>
    <property type="evidence" value="ECO:0007669"/>
    <property type="project" value="UniProtKB-KW"/>
</dbReference>
<keyword evidence="11" id="KW-1185">Reference proteome</keyword>
<feature type="domain" description="C2H2-type" evidence="9">
    <location>
        <begin position="456"/>
        <end position="484"/>
    </location>
</feature>
<sequence length="540" mass="61794">MLASILLPFFKRNLIFGNLNPCLYYAWDSRKKKVIPASPSGTRGTRIYLLVSVCYVVLQILLIRSSPAPLSERVFPATLTCMYVICTVTGVEWSADMASIQLMNLIYKTGESEETVSGPWGSKIVLRLIKFIYTLVDITCHFIFPPAMVFLLMLLPCQPPFLGWVILPECDCTRSPCSSYPYFFLLVRAAMISWEFAQILRHLVNASHDAMYVVIAGILHLWEESSKIFAAIYEGIQKTSTFGGCTKWGHSREGLLSFDAEILNLTYCTAAGVIYEKSETYLKGMKGLVRGKEERKMLKSCTPLRLHLDRQEGKLRLTCDTCGETFASLSTQHHLVKEHGEDPWRCYFWFPGNATISPENPHRNKAIQMPNLRRPISSQAELRQSHEVAHERASLSVPPLRKSFQNENDAYNIWVIRSLIYGIYERSCTDCYSMRMTRNEHVKRIHTPGYVTPMPYKCSQCEKAFQYPYFLNAHVRQVHTGERPFICDQADCGKGFMVKSALILHLKGTYGIDLGVTKPRLPRSKRDTFQLRVQEDERRD</sequence>
<reference evidence="10 11" key="1">
    <citation type="submission" date="2015-12" db="EMBL/GenBank/DDBJ databases">
        <title>The genome of Folsomia candida.</title>
        <authorList>
            <person name="Faddeeva A."/>
            <person name="Derks M.F."/>
            <person name="Anvar Y."/>
            <person name="Smit S."/>
            <person name="Van Straalen N."/>
            <person name="Roelofs D."/>
        </authorList>
    </citation>
    <scope>NUCLEOTIDE SEQUENCE [LARGE SCALE GENOMIC DNA]</scope>
    <source>
        <strain evidence="10 11">VU population</strain>
        <tissue evidence="10">Whole body</tissue>
    </source>
</reference>
<dbReference type="GO" id="GO:0000981">
    <property type="term" value="F:DNA-binding transcription factor activity, RNA polymerase II-specific"/>
    <property type="evidence" value="ECO:0007669"/>
    <property type="project" value="TreeGrafter"/>
</dbReference>
<evidence type="ECO:0000313" key="10">
    <source>
        <dbReference type="EMBL" id="OXA40375.1"/>
    </source>
</evidence>
<dbReference type="OrthoDB" id="9411774at2759"/>
<name>A0A226D482_FOLCA</name>
<feature type="domain" description="C2H2-type" evidence="9">
    <location>
        <begin position="485"/>
        <end position="510"/>
    </location>
</feature>
<dbReference type="PANTHER" id="PTHR24394:SF44">
    <property type="entry name" value="ZINC FINGER PROTEIN 271-LIKE"/>
    <property type="match status" value="1"/>
</dbReference>
<dbReference type="GO" id="GO:0005634">
    <property type="term" value="C:nucleus"/>
    <property type="evidence" value="ECO:0007669"/>
    <property type="project" value="UniProtKB-SubCell"/>
</dbReference>
<evidence type="ECO:0000256" key="2">
    <source>
        <dbReference type="ARBA" id="ARBA00022723"/>
    </source>
</evidence>
<dbReference type="Proteomes" id="UP000198287">
    <property type="component" value="Unassembled WGS sequence"/>
</dbReference>
<protein>
    <recommendedName>
        <fullName evidence="9">C2H2-type domain-containing protein</fullName>
    </recommendedName>
</protein>
<keyword evidence="6" id="KW-0238">DNA-binding</keyword>
<keyword evidence="4 8" id="KW-0863">Zinc-finger</keyword>
<dbReference type="Pfam" id="PF00096">
    <property type="entry name" value="zf-C2H2"/>
    <property type="match status" value="1"/>
</dbReference>
<dbReference type="PANTHER" id="PTHR24394">
    <property type="entry name" value="ZINC FINGER PROTEIN"/>
    <property type="match status" value="1"/>
</dbReference>